<dbReference type="InterPro" id="IPR011990">
    <property type="entry name" value="TPR-like_helical_dom_sf"/>
</dbReference>
<keyword evidence="3" id="KW-1185">Reference proteome</keyword>
<dbReference type="PANTHER" id="PTHR46284:SF1">
    <property type="entry name" value="PROTEIN KINESIN LIGHT CHAIN-RELATED 2"/>
    <property type="match status" value="1"/>
</dbReference>
<comment type="caution">
    <text evidence="2">The sequence shown here is derived from an EMBL/GenBank/DDBJ whole genome shotgun (WGS) entry which is preliminary data.</text>
</comment>
<evidence type="ECO:0000313" key="2">
    <source>
        <dbReference type="EMBL" id="KAK4757076.1"/>
    </source>
</evidence>
<dbReference type="Pfam" id="PF13424">
    <property type="entry name" value="TPR_12"/>
    <property type="match status" value="1"/>
</dbReference>
<feature type="compositionally biased region" description="Basic residues" evidence="1">
    <location>
        <begin position="192"/>
        <end position="207"/>
    </location>
</feature>
<protein>
    <submittedName>
        <fullName evidence="2">Uncharacterized protein</fullName>
    </submittedName>
</protein>
<name>A0AAN7JZV5_9MYRT</name>
<dbReference type="InterPro" id="IPR019734">
    <property type="entry name" value="TPR_rpt"/>
</dbReference>
<dbReference type="EMBL" id="JAXIOK010000013">
    <property type="protein sequence ID" value="KAK4757076.1"/>
    <property type="molecule type" value="Genomic_DNA"/>
</dbReference>
<dbReference type="SUPFAM" id="SSF48452">
    <property type="entry name" value="TPR-like"/>
    <property type="match status" value="2"/>
</dbReference>
<feature type="compositionally biased region" description="Polar residues" evidence="1">
    <location>
        <begin position="208"/>
        <end position="219"/>
    </location>
</feature>
<dbReference type="PANTHER" id="PTHR46284">
    <property type="entry name" value="PROTEIN KINESIN LIGHT CHAIN-RELATED 3"/>
    <property type="match status" value="1"/>
</dbReference>
<feature type="region of interest" description="Disordered" evidence="1">
    <location>
        <begin position="181"/>
        <end position="230"/>
    </location>
</feature>
<proteinExistence type="predicted"/>
<accession>A0AAN7JZV5</accession>
<evidence type="ECO:0000313" key="3">
    <source>
        <dbReference type="Proteomes" id="UP001345219"/>
    </source>
</evidence>
<dbReference type="AlphaFoldDB" id="A0AAN7JZV5"/>
<dbReference type="Proteomes" id="UP001345219">
    <property type="component" value="Chromosome 6"/>
</dbReference>
<dbReference type="Gene3D" id="1.25.40.10">
    <property type="entry name" value="Tetratricopeptide repeat domain"/>
    <property type="match status" value="3"/>
</dbReference>
<reference evidence="2 3" key="1">
    <citation type="journal article" date="2023" name="Hortic Res">
        <title>Pangenome of water caltrop reveals structural variations and asymmetric subgenome divergence after allopolyploidization.</title>
        <authorList>
            <person name="Zhang X."/>
            <person name="Chen Y."/>
            <person name="Wang L."/>
            <person name="Yuan Y."/>
            <person name="Fang M."/>
            <person name="Shi L."/>
            <person name="Lu R."/>
            <person name="Comes H.P."/>
            <person name="Ma Y."/>
            <person name="Chen Y."/>
            <person name="Huang G."/>
            <person name="Zhou Y."/>
            <person name="Zheng Z."/>
            <person name="Qiu Y."/>
        </authorList>
    </citation>
    <scope>NUCLEOTIDE SEQUENCE [LARGE SCALE GENOMIC DNA]</scope>
    <source>
        <tissue evidence="2">Roots</tissue>
    </source>
</reference>
<organism evidence="2 3">
    <name type="scientific">Trapa incisa</name>
    <dbReference type="NCBI Taxonomy" id="236973"/>
    <lineage>
        <taxon>Eukaryota</taxon>
        <taxon>Viridiplantae</taxon>
        <taxon>Streptophyta</taxon>
        <taxon>Embryophyta</taxon>
        <taxon>Tracheophyta</taxon>
        <taxon>Spermatophyta</taxon>
        <taxon>Magnoliopsida</taxon>
        <taxon>eudicotyledons</taxon>
        <taxon>Gunneridae</taxon>
        <taxon>Pentapetalae</taxon>
        <taxon>rosids</taxon>
        <taxon>malvids</taxon>
        <taxon>Myrtales</taxon>
        <taxon>Lythraceae</taxon>
        <taxon>Trapa</taxon>
    </lineage>
</organism>
<evidence type="ECO:0000256" key="1">
    <source>
        <dbReference type="SAM" id="MobiDB-lite"/>
    </source>
</evidence>
<gene>
    <name evidence="2" type="ORF">SAY87_007203</name>
</gene>
<dbReference type="SMART" id="SM00028">
    <property type="entry name" value="TPR"/>
    <property type="match status" value="4"/>
</dbReference>
<sequence length="467" mass="51559">MSTTTSHSVLIVQSSLYQNLNCINGDFIDSSAMPGLAIMENSCTSLEVPVGEVNFLPFPKERFNHQISSRSPLSPDTPRSVSIDLAVHGATVNISIEQLYNNVCEMQSSEHSPSAPSFLSYGEESRIDSELCHIIGCFGDAEMITKNAILTENEEGSNNSTVSNISADDFPKKKDIQFIKEKTPKASNSIPKSKKRPTNLKPPRKQKTMISPVTSTKLQKASEASGGKFKESKSHCGSALKIYDRLKPGIQSEEVAIGLVEISVIYQSMDEFEPALKLLKRALRIYGNAPRQRSMVAGLEAQVGVMYYMTGNFSHSYAALNAAVSKFRASSEKKSALLGITLNQLGLACVQRYAINEAADLFEEAREILEIEYGPYHPDTLGVYSNLAGTYDAMGRVDDALDILEYVVRMREERLGTANPHVDDEKRRLEELLKETGRVRSRNSGDMNINGEIIAVEHRGVDEVFIM</sequence>